<reference evidence="1" key="1">
    <citation type="submission" date="2022-11" db="EMBL/GenBank/DDBJ databases">
        <title>Centuries of genome instability and evolution in soft-shell clam transmissible cancer (bioRxiv).</title>
        <authorList>
            <person name="Hart S.F.M."/>
            <person name="Yonemitsu M.A."/>
            <person name="Giersch R.M."/>
            <person name="Beal B.F."/>
            <person name="Arriagada G."/>
            <person name="Davis B.W."/>
            <person name="Ostrander E.A."/>
            <person name="Goff S.P."/>
            <person name="Metzger M.J."/>
        </authorList>
    </citation>
    <scope>NUCLEOTIDE SEQUENCE</scope>
    <source>
        <strain evidence="1">MELC-2E11</strain>
        <tissue evidence="1">Siphon/mantle</tissue>
    </source>
</reference>
<organism evidence="1 2">
    <name type="scientific">Mya arenaria</name>
    <name type="common">Soft-shell clam</name>
    <dbReference type="NCBI Taxonomy" id="6604"/>
    <lineage>
        <taxon>Eukaryota</taxon>
        <taxon>Metazoa</taxon>
        <taxon>Spiralia</taxon>
        <taxon>Lophotrochozoa</taxon>
        <taxon>Mollusca</taxon>
        <taxon>Bivalvia</taxon>
        <taxon>Autobranchia</taxon>
        <taxon>Heteroconchia</taxon>
        <taxon>Euheterodonta</taxon>
        <taxon>Imparidentia</taxon>
        <taxon>Neoheterodontei</taxon>
        <taxon>Myida</taxon>
        <taxon>Myoidea</taxon>
        <taxon>Myidae</taxon>
        <taxon>Mya</taxon>
    </lineage>
</organism>
<feature type="non-terminal residue" evidence="1">
    <location>
        <position position="1"/>
    </location>
</feature>
<dbReference type="Proteomes" id="UP001164746">
    <property type="component" value="Chromosome 17"/>
</dbReference>
<feature type="non-terminal residue" evidence="1">
    <location>
        <position position="73"/>
    </location>
</feature>
<evidence type="ECO:0000313" key="2">
    <source>
        <dbReference type="Proteomes" id="UP001164746"/>
    </source>
</evidence>
<protein>
    <submittedName>
        <fullName evidence="1">Uncharacterized protein</fullName>
    </submittedName>
</protein>
<sequence length="73" mass="8670">LRSSAKCRRRTVHKYFLVLHLSIKSAFRTNLQTREFSYECFSHSVQMEFRRMHVRVSACTLHQIFLTDGSNCC</sequence>
<accession>A0ABY7G820</accession>
<proteinExistence type="predicted"/>
<dbReference type="EMBL" id="CP111028">
    <property type="protein sequence ID" value="WAR30562.1"/>
    <property type="molecule type" value="Genomic_DNA"/>
</dbReference>
<keyword evidence="2" id="KW-1185">Reference proteome</keyword>
<name>A0ABY7G820_MYAAR</name>
<gene>
    <name evidence="1" type="ORF">MAR_033104</name>
</gene>
<evidence type="ECO:0000313" key="1">
    <source>
        <dbReference type="EMBL" id="WAR30562.1"/>
    </source>
</evidence>